<dbReference type="AlphaFoldDB" id="A0A3D9C6K7"/>
<keyword evidence="2" id="KW-1185">Reference proteome</keyword>
<proteinExistence type="predicted"/>
<evidence type="ECO:0000313" key="2">
    <source>
        <dbReference type="Proteomes" id="UP000256686"/>
    </source>
</evidence>
<accession>A0A3D9C6K7</accession>
<organism evidence="1 2">
    <name type="scientific">Chryseobacterium pennae</name>
    <dbReference type="NCBI Taxonomy" id="2258962"/>
    <lineage>
        <taxon>Bacteria</taxon>
        <taxon>Pseudomonadati</taxon>
        <taxon>Bacteroidota</taxon>
        <taxon>Flavobacteriia</taxon>
        <taxon>Flavobacteriales</taxon>
        <taxon>Weeksellaceae</taxon>
        <taxon>Chryseobacterium group</taxon>
        <taxon>Chryseobacterium</taxon>
    </lineage>
</organism>
<comment type="caution">
    <text evidence="1">The sequence shown here is derived from an EMBL/GenBank/DDBJ whole genome shotgun (WGS) entry which is preliminary data.</text>
</comment>
<dbReference type="RefSeq" id="WP_115971586.1">
    <property type="nucleotide sequence ID" value="NZ_QNVT01000014.1"/>
</dbReference>
<dbReference type="Proteomes" id="UP000256686">
    <property type="component" value="Unassembled WGS sequence"/>
</dbReference>
<evidence type="ECO:0000313" key="1">
    <source>
        <dbReference type="EMBL" id="REC61505.1"/>
    </source>
</evidence>
<dbReference type="EMBL" id="QNVT01000014">
    <property type="protein sequence ID" value="REC61505.1"/>
    <property type="molecule type" value="Genomic_DNA"/>
</dbReference>
<sequence>MIIKKKNNDITKLGNESEGEDELISGELFKQWKGLIKPDSCIFKSWLADNKRKRYSKDDNYQEYIGGIFATANKDSIEFFYKKNNRREE</sequence>
<gene>
    <name evidence="1" type="ORF">DRF65_15035</name>
</gene>
<protein>
    <submittedName>
        <fullName evidence="1">Uncharacterized protein</fullName>
    </submittedName>
</protein>
<name>A0A3D9C6K7_9FLAO</name>
<reference evidence="2" key="1">
    <citation type="submission" date="2018-06" db="EMBL/GenBank/DDBJ databases">
        <authorList>
            <person name="Lum Nde A."/>
            <person name="Hugo C."/>
        </authorList>
    </citation>
    <scope>NUCLEOTIDE SEQUENCE [LARGE SCALE GENOMIC DNA]</scope>
    <source>
        <strain evidence="2">1_F178</strain>
    </source>
</reference>